<evidence type="ECO:0000313" key="2">
    <source>
        <dbReference type="EMBL" id="SVE28797.1"/>
    </source>
</evidence>
<feature type="transmembrane region" description="Helical" evidence="1">
    <location>
        <begin position="103"/>
        <end position="124"/>
    </location>
</feature>
<dbReference type="EMBL" id="UINC01206936">
    <property type="protein sequence ID" value="SVE28797.1"/>
    <property type="molecule type" value="Genomic_DNA"/>
</dbReference>
<name>A0A383C8S2_9ZZZZ</name>
<sequence length="143" mass="16145">MIKNSLVFYILFLLGSSFAQELEILSSGDQNYKQIDPTNITTEFLYFQTGPTLDSIQIEDIKSVIIENESDIPLFVKGIFGTAYLSLFYYMLEYMYREAPFTIPQFTGVFSVFAITGTVTGILYGKLISAGPRGQICYDFSTK</sequence>
<accession>A0A383C8S2</accession>
<protein>
    <submittedName>
        <fullName evidence="2">Uncharacterized protein</fullName>
    </submittedName>
</protein>
<keyword evidence="1" id="KW-0812">Transmembrane</keyword>
<keyword evidence="1" id="KW-0472">Membrane</keyword>
<feature type="transmembrane region" description="Helical" evidence="1">
    <location>
        <begin position="72"/>
        <end position="91"/>
    </location>
</feature>
<dbReference type="AlphaFoldDB" id="A0A383C8S2"/>
<keyword evidence="1" id="KW-1133">Transmembrane helix</keyword>
<gene>
    <name evidence="2" type="ORF">METZ01_LOCUS481651</name>
</gene>
<evidence type="ECO:0000256" key="1">
    <source>
        <dbReference type="SAM" id="Phobius"/>
    </source>
</evidence>
<organism evidence="2">
    <name type="scientific">marine metagenome</name>
    <dbReference type="NCBI Taxonomy" id="408172"/>
    <lineage>
        <taxon>unclassified sequences</taxon>
        <taxon>metagenomes</taxon>
        <taxon>ecological metagenomes</taxon>
    </lineage>
</organism>
<proteinExistence type="predicted"/>
<feature type="non-terminal residue" evidence="2">
    <location>
        <position position="143"/>
    </location>
</feature>
<reference evidence="2" key="1">
    <citation type="submission" date="2018-05" db="EMBL/GenBank/DDBJ databases">
        <authorList>
            <person name="Lanie J.A."/>
            <person name="Ng W.-L."/>
            <person name="Kazmierczak K.M."/>
            <person name="Andrzejewski T.M."/>
            <person name="Davidsen T.M."/>
            <person name="Wayne K.J."/>
            <person name="Tettelin H."/>
            <person name="Glass J.I."/>
            <person name="Rusch D."/>
            <person name="Podicherti R."/>
            <person name="Tsui H.-C.T."/>
            <person name="Winkler M.E."/>
        </authorList>
    </citation>
    <scope>NUCLEOTIDE SEQUENCE</scope>
</reference>